<keyword evidence="3" id="KW-1185">Reference proteome</keyword>
<reference evidence="2 3" key="1">
    <citation type="journal article" date="2019" name="Int. J. Syst. Evol. Microbiol.">
        <title>The Global Catalogue of Microorganisms (GCM) 10K type strain sequencing project: providing services to taxonomists for standard genome sequencing and annotation.</title>
        <authorList>
            <consortium name="The Broad Institute Genomics Platform"/>
            <consortium name="The Broad Institute Genome Sequencing Center for Infectious Disease"/>
            <person name="Wu L."/>
            <person name="Ma J."/>
        </authorList>
    </citation>
    <scope>NUCLEOTIDE SEQUENCE [LARGE SCALE GENOMIC DNA]</scope>
    <source>
        <strain evidence="2 3">CGMCC 1.12553</strain>
    </source>
</reference>
<protein>
    <recommendedName>
        <fullName evidence="4">Major facilitator superfamily (MFS) profile domain-containing protein</fullName>
    </recommendedName>
</protein>
<evidence type="ECO:0000313" key="3">
    <source>
        <dbReference type="Proteomes" id="UP001595921"/>
    </source>
</evidence>
<keyword evidence="1" id="KW-0812">Transmembrane</keyword>
<comment type="caution">
    <text evidence="2">The sequence shown here is derived from an EMBL/GenBank/DDBJ whole genome shotgun (WGS) entry which is preliminary data.</text>
</comment>
<gene>
    <name evidence="2" type="ORF">ACFO0N_13760</name>
</gene>
<keyword evidence="1" id="KW-0472">Membrane</keyword>
<dbReference type="Proteomes" id="UP001595921">
    <property type="component" value="Unassembled WGS sequence"/>
</dbReference>
<keyword evidence="1" id="KW-1133">Transmembrane helix</keyword>
<dbReference type="RefSeq" id="WP_267620029.1">
    <property type="nucleotide sequence ID" value="NZ_JAODIW010000004.1"/>
</dbReference>
<evidence type="ECO:0000256" key="1">
    <source>
        <dbReference type="SAM" id="Phobius"/>
    </source>
</evidence>
<dbReference type="EMBL" id="JBHSDS010000007">
    <property type="protein sequence ID" value="MFC4359010.1"/>
    <property type="molecule type" value="Genomic_DNA"/>
</dbReference>
<organism evidence="2 3">
    <name type="scientific">Halobium salinum</name>
    <dbReference type="NCBI Taxonomy" id="1364940"/>
    <lineage>
        <taxon>Archaea</taxon>
        <taxon>Methanobacteriati</taxon>
        <taxon>Methanobacteriota</taxon>
        <taxon>Stenosarchaea group</taxon>
        <taxon>Halobacteria</taxon>
        <taxon>Halobacteriales</taxon>
        <taxon>Haloferacaceae</taxon>
        <taxon>Halobium</taxon>
    </lineage>
</organism>
<evidence type="ECO:0000313" key="2">
    <source>
        <dbReference type="EMBL" id="MFC4359010.1"/>
    </source>
</evidence>
<proteinExistence type="predicted"/>
<accession>A0ABD5PDK1</accession>
<feature type="transmembrane region" description="Helical" evidence="1">
    <location>
        <begin position="34"/>
        <end position="55"/>
    </location>
</feature>
<name>A0ABD5PDK1_9EURY</name>
<feature type="transmembrane region" description="Helical" evidence="1">
    <location>
        <begin position="6"/>
        <end position="27"/>
    </location>
</feature>
<sequence>MFGSWSVRHVGLAVLVGALVLVVLVAATTSLSSAVGVLGTVGGIAAVIGVSYLAFNALFGTEFDDGEGGD</sequence>
<evidence type="ECO:0008006" key="4">
    <source>
        <dbReference type="Google" id="ProtNLM"/>
    </source>
</evidence>
<dbReference type="AlphaFoldDB" id="A0ABD5PDK1"/>